<dbReference type="EC" id="1.3.1.106" evidence="4"/>
<dbReference type="EMBL" id="JADEWN010000033">
    <property type="protein sequence ID" value="MBE9191460.1"/>
    <property type="molecule type" value="Genomic_DNA"/>
</dbReference>
<evidence type="ECO:0000256" key="3">
    <source>
        <dbReference type="ARBA" id="ARBA00023002"/>
    </source>
</evidence>
<dbReference type="GO" id="GO:0016491">
    <property type="term" value="F:oxidoreductase activity"/>
    <property type="evidence" value="ECO:0007669"/>
    <property type="project" value="UniProtKB-KW"/>
</dbReference>
<keyword evidence="3 4" id="KW-0560">Oxidoreductase</keyword>
<gene>
    <name evidence="4" type="ORF">IQ230_14105</name>
</gene>
<dbReference type="Proteomes" id="UP000651156">
    <property type="component" value="Unassembled WGS sequence"/>
</dbReference>
<proteinExistence type="predicted"/>
<dbReference type="NCBIfam" id="NF005970">
    <property type="entry name" value="PRK08057.1-4"/>
    <property type="match status" value="1"/>
</dbReference>
<sequence>MSAAFNQSLQVCHHGKLWLIGGTQESIKITQAIAPENVCCIVSVTTESARSLYRPAPCLTIWVGRLTLAQISEFIHQQQIKAIVDASHPYAVEVSHNAIAAAQQLQIPYLRYERPVLLSSTGSASENFDSFEALLTTNYLQNKRVLLTVGYRPLQMFQAWHNRATLFARILPSAIAMTAAAQAGFTPDRLICLRPPISADLELALWRQWQIQLVITKASGKPGGEDIKRLVATQLGVPLITISRPIVNYPQQTSDLSVVLDFCRQHLNLSLYS</sequence>
<evidence type="ECO:0000313" key="4">
    <source>
        <dbReference type="EMBL" id="MBE9191460.1"/>
    </source>
</evidence>
<dbReference type="PANTHER" id="PTHR36925">
    <property type="entry name" value="COBALT-PRECORRIN-6A REDUCTASE"/>
    <property type="match status" value="1"/>
</dbReference>
<evidence type="ECO:0000256" key="1">
    <source>
        <dbReference type="ARBA" id="ARBA00004953"/>
    </source>
</evidence>
<dbReference type="RefSeq" id="WP_193932601.1">
    <property type="nucleotide sequence ID" value="NZ_CAWPMZ010000063.1"/>
</dbReference>
<evidence type="ECO:0000256" key="2">
    <source>
        <dbReference type="ARBA" id="ARBA00022573"/>
    </source>
</evidence>
<name>A0ABR9UT40_9CHRO</name>
<reference evidence="4 5" key="1">
    <citation type="submission" date="2020-10" db="EMBL/GenBank/DDBJ databases">
        <authorList>
            <person name="Castelo-Branco R."/>
            <person name="Eusebio N."/>
            <person name="Adriana R."/>
            <person name="Vieira A."/>
            <person name="Brugerolle De Fraissinette N."/>
            <person name="Rezende De Castro R."/>
            <person name="Schneider M.P."/>
            <person name="Vasconcelos V."/>
            <person name="Leao P.N."/>
        </authorList>
    </citation>
    <scope>NUCLEOTIDE SEQUENCE [LARGE SCALE GENOMIC DNA]</scope>
    <source>
        <strain evidence="4 5">LEGE 06123</strain>
    </source>
</reference>
<protein>
    <submittedName>
        <fullName evidence="4">Cobalt-precorrin-6A reductase</fullName>
        <ecNumber evidence="4">1.3.1.106</ecNumber>
    </submittedName>
</protein>
<comment type="caution">
    <text evidence="4">The sequence shown here is derived from an EMBL/GenBank/DDBJ whole genome shotgun (WGS) entry which is preliminary data.</text>
</comment>
<evidence type="ECO:0000313" key="5">
    <source>
        <dbReference type="Proteomes" id="UP000651156"/>
    </source>
</evidence>
<accession>A0ABR9UT40</accession>
<organism evidence="4 5">
    <name type="scientific">Gloeocapsopsis crepidinum LEGE 06123</name>
    <dbReference type="NCBI Taxonomy" id="588587"/>
    <lineage>
        <taxon>Bacteria</taxon>
        <taxon>Bacillati</taxon>
        <taxon>Cyanobacteriota</taxon>
        <taxon>Cyanophyceae</taxon>
        <taxon>Oscillatoriophycideae</taxon>
        <taxon>Chroococcales</taxon>
        <taxon>Chroococcaceae</taxon>
        <taxon>Gloeocapsopsis</taxon>
    </lineage>
</organism>
<dbReference type="NCBIfam" id="TIGR00715">
    <property type="entry name" value="precor6x_red"/>
    <property type="match status" value="1"/>
</dbReference>
<keyword evidence="5" id="KW-1185">Reference proteome</keyword>
<comment type="pathway">
    <text evidence="1">Cofactor biosynthesis; adenosylcobalamin biosynthesis.</text>
</comment>
<dbReference type="Pfam" id="PF02571">
    <property type="entry name" value="CbiJ"/>
    <property type="match status" value="1"/>
</dbReference>
<dbReference type="PROSITE" id="PS51014">
    <property type="entry name" value="COBK_CBIJ"/>
    <property type="match status" value="1"/>
</dbReference>
<dbReference type="InterPro" id="IPR003723">
    <property type="entry name" value="Precorrin-6x_reduct"/>
</dbReference>
<keyword evidence="2" id="KW-0169">Cobalamin biosynthesis</keyword>
<dbReference type="PANTHER" id="PTHR36925:SF1">
    <property type="entry name" value="COBALT-PRECORRIN-6A REDUCTASE"/>
    <property type="match status" value="1"/>
</dbReference>